<dbReference type="AlphaFoldDB" id="A0A6M3LTW0"/>
<dbReference type="EMBL" id="MT143604">
    <property type="protein sequence ID" value="QJA98730.1"/>
    <property type="molecule type" value="Genomic_DNA"/>
</dbReference>
<reference evidence="1" key="1">
    <citation type="submission" date="2020-03" db="EMBL/GenBank/DDBJ databases">
        <title>The deep terrestrial virosphere.</title>
        <authorList>
            <person name="Holmfeldt K."/>
            <person name="Nilsson E."/>
            <person name="Simone D."/>
            <person name="Lopez-Fernandez M."/>
            <person name="Wu X."/>
            <person name="de Brujin I."/>
            <person name="Lundin D."/>
            <person name="Andersson A."/>
            <person name="Bertilsson S."/>
            <person name="Dopson M."/>
        </authorList>
    </citation>
    <scope>NUCLEOTIDE SEQUENCE</scope>
    <source>
        <strain evidence="1">MM171A01623</strain>
    </source>
</reference>
<evidence type="ECO:0000313" key="1">
    <source>
        <dbReference type="EMBL" id="QJA98730.1"/>
    </source>
</evidence>
<gene>
    <name evidence="1" type="ORF">MM171A01623_0006</name>
</gene>
<organism evidence="1">
    <name type="scientific">viral metagenome</name>
    <dbReference type="NCBI Taxonomy" id="1070528"/>
    <lineage>
        <taxon>unclassified sequences</taxon>
        <taxon>metagenomes</taxon>
        <taxon>organismal metagenomes</taxon>
    </lineage>
</organism>
<name>A0A6M3LTW0_9ZZZZ</name>
<sequence length="88" mass="10061">MMKYNREERMMKCRECGKEIEKGCTSFTRCHACNETWHASIDWSKVRVGDEFAAFDAAIESGATVDEAHRDAHYADIKAQPRIGLYAD</sequence>
<proteinExistence type="predicted"/>
<accession>A0A6M3LTW0</accession>
<protein>
    <submittedName>
        <fullName evidence="1">Uncharacterized protein</fullName>
    </submittedName>
</protein>